<dbReference type="InterPro" id="IPR005120">
    <property type="entry name" value="UPF3_dom"/>
</dbReference>
<dbReference type="GO" id="GO:0000184">
    <property type="term" value="P:nuclear-transcribed mRNA catabolic process, nonsense-mediated decay"/>
    <property type="evidence" value="ECO:0007669"/>
    <property type="project" value="UniProtKB-KW"/>
</dbReference>
<dbReference type="PANTHER" id="PTHR13112">
    <property type="entry name" value="UPF3 REGULATOR OF NONSENSE TRANSCRIPTS-LIKE PROTEIN"/>
    <property type="match status" value="1"/>
</dbReference>
<accession>A5BSM7</accession>
<evidence type="ECO:0000256" key="4">
    <source>
        <dbReference type="ARBA" id="ARBA00023242"/>
    </source>
</evidence>
<dbReference type="ExpressionAtlas" id="A5BSM7">
    <property type="expression patterns" value="baseline"/>
</dbReference>
<dbReference type="SUPFAM" id="SSF54928">
    <property type="entry name" value="RNA-binding domain, RBD"/>
    <property type="match status" value="1"/>
</dbReference>
<keyword evidence="3" id="KW-0866">Nonsense-mediated mRNA decay</keyword>
<dbReference type="InterPro" id="IPR012677">
    <property type="entry name" value="Nucleotide-bd_a/b_plait_sf"/>
</dbReference>
<dbReference type="PANTHER" id="PTHR13112:SF0">
    <property type="entry name" value="FI21285P1"/>
    <property type="match status" value="1"/>
</dbReference>
<dbReference type="EMBL" id="AM469597">
    <property type="protein sequence ID" value="CAN72659.1"/>
    <property type="molecule type" value="Genomic_DNA"/>
</dbReference>
<dbReference type="AlphaFoldDB" id="A5BSM7"/>
<sequence length="437" mass="49534">MDSTLNYKNSAHSQSHQPSITPIWRQMYHYCGAYTLLAEPLRNSTSRNKSRVTKLFLLRSKYSNEHKELKLGISHMKGPLDRTKVMVRHLPPMISEAAFLEQIDTVFKERYTLVKFCPGKNSQQRQSYSRAYLDFKRPEDVIEFAEFFDGHVFVNEKGTQFKTIVEYAPSQRIPKHWPKKDGREGTIFKDPEYLESLELLAKPFENLPSAEIQLERREAERAGAVKDTPIVMPLMDFVRQKRAAKGRRLSTTMYVLRDAAKNTSAKDKSTFILVPKRADQLLSDKSVNLAAGGGAEALKEESGVSGAVDAGKKKVLLLKGKEREISHHLQQQNVTSPVKNILGANAPKQNQRREGSGRIIRSILLNKDARQSQSSMFQSEQQSQASNLEKEKRPPRPPQLYTQPGNAKEGKGRRGCLIQGEEVKLMKIEWGLDGTPT</sequence>
<dbReference type="GO" id="GO:0003676">
    <property type="term" value="F:nucleic acid binding"/>
    <property type="evidence" value="ECO:0007669"/>
    <property type="project" value="InterPro"/>
</dbReference>
<dbReference type="InterPro" id="IPR039722">
    <property type="entry name" value="Upf3"/>
</dbReference>
<evidence type="ECO:0000256" key="1">
    <source>
        <dbReference type="ARBA" id="ARBA00004123"/>
    </source>
</evidence>
<comment type="similarity">
    <text evidence="2">Belongs to the RENT3 family.</text>
</comment>
<comment type="subcellular location">
    <subcellularLocation>
        <location evidence="1">Nucleus</location>
    </subcellularLocation>
</comment>
<evidence type="ECO:0000259" key="6">
    <source>
        <dbReference type="Pfam" id="PF03467"/>
    </source>
</evidence>
<dbReference type="Pfam" id="PF03467">
    <property type="entry name" value="Smg4_UPF3"/>
    <property type="match status" value="1"/>
</dbReference>
<feature type="region of interest" description="Disordered" evidence="5">
    <location>
        <begin position="327"/>
        <end position="357"/>
    </location>
</feature>
<feature type="region of interest" description="Disordered" evidence="5">
    <location>
        <begin position="370"/>
        <end position="415"/>
    </location>
</feature>
<dbReference type="OrthoDB" id="18087at2759"/>
<evidence type="ECO:0000313" key="7">
    <source>
        <dbReference type="EMBL" id="CAN72659.1"/>
    </source>
</evidence>
<feature type="compositionally biased region" description="Low complexity" evidence="5">
    <location>
        <begin position="371"/>
        <end position="386"/>
    </location>
</feature>
<gene>
    <name evidence="7" type="ORF">VITISV_042717</name>
</gene>
<reference evidence="7" key="1">
    <citation type="journal article" date="2007" name="PLoS ONE">
        <title>The first genome sequence of an elite grapevine cultivar (Pinot noir Vitis vinifera L.): coping with a highly heterozygous genome.</title>
        <authorList>
            <person name="Velasco R."/>
            <person name="Zharkikh A."/>
            <person name="Troggio M."/>
            <person name="Cartwright D.A."/>
            <person name="Cestaro A."/>
            <person name="Pruss D."/>
            <person name="Pindo M."/>
            <person name="FitzGerald L.M."/>
            <person name="Vezzulli S."/>
            <person name="Reid J."/>
            <person name="Malacarne G."/>
            <person name="Iliev D."/>
            <person name="Coppola G."/>
            <person name="Wardell B."/>
            <person name="Micheletti D."/>
            <person name="Macalma T."/>
            <person name="Facci M."/>
            <person name="Mitchell J.T."/>
            <person name="Perazzolli M."/>
            <person name="Eldredge G."/>
            <person name="Gatto P."/>
            <person name="Oyzerski R."/>
            <person name="Moretto M."/>
            <person name="Gutin N."/>
            <person name="Stefanini M."/>
            <person name="Chen Y."/>
            <person name="Segala C."/>
            <person name="Davenport C."/>
            <person name="Dematte L."/>
            <person name="Mraz A."/>
            <person name="Battilana J."/>
            <person name="Stormo K."/>
            <person name="Costa F."/>
            <person name="Tao Q."/>
            <person name="Si-Ammour A."/>
            <person name="Harkins T."/>
            <person name="Lackey A."/>
            <person name="Perbost C."/>
            <person name="Taillon B."/>
            <person name="Stella A."/>
            <person name="Solovyev V."/>
            <person name="Fawcett J.A."/>
            <person name="Sterck L."/>
            <person name="Vandepoele K."/>
            <person name="Grando S.M."/>
            <person name="Toppo S."/>
            <person name="Moser C."/>
            <person name="Lanchbury J."/>
            <person name="Bogden R."/>
            <person name="Skolnick M."/>
            <person name="Sgaramella V."/>
            <person name="Bhatnagar S.K."/>
            <person name="Fontana P."/>
            <person name="Gutin A."/>
            <person name="Van de Peer Y."/>
            <person name="Salamini F."/>
            <person name="Viola R."/>
        </authorList>
    </citation>
    <scope>NUCLEOTIDE SEQUENCE</scope>
</reference>
<protein>
    <recommendedName>
        <fullName evidence="6">UPF3 domain-containing protein</fullName>
    </recommendedName>
</protein>
<evidence type="ECO:0000256" key="5">
    <source>
        <dbReference type="SAM" id="MobiDB-lite"/>
    </source>
</evidence>
<evidence type="ECO:0000256" key="3">
    <source>
        <dbReference type="ARBA" id="ARBA00023161"/>
    </source>
</evidence>
<feature type="compositionally biased region" description="Polar residues" evidence="5">
    <location>
        <begin position="328"/>
        <end position="338"/>
    </location>
</feature>
<proteinExistence type="inferred from homology"/>
<evidence type="ECO:0000256" key="2">
    <source>
        <dbReference type="ARBA" id="ARBA00005991"/>
    </source>
</evidence>
<dbReference type="Gene3D" id="3.30.70.330">
    <property type="match status" value="1"/>
</dbReference>
<feature type="domain" description="UPF3" evidence="6">
    <location>
        <begin position="82"/>
        <end position="243"/>
    </location>
</feature>
<dbReference type="GO" id="GO:0005634">
    <property type="term" value="C:nucleus"/>
    <property type="evidence" value="ECO:0007669"/>
    <property type="project" value="UniProtKB-SubCell"/>
</dbReference>
<dbReference type="InterPro" id="IPR035979">
    <property type="entry name" value="RBD_domain_sf"/>
</dbReference>
<dbReference type="CDD" id="cd12455">
    <property type="entry name" value="RRM_like_Smg4_UPF3"/>
    <property type="match status" value="1"/>
</dbReference>
<organism evidence="7">
    <name type="scientific">Vitis vinifera</name>
    <name type="common">Grape</name>
    <dbReference type="NCBI Taxonomy" id="29760"/>
    <lineage>
        <taxon>Eukaryota</taxon>
        <taxon>Viridiplantae</taxon>
        <taxon>Streptophyta</taxon>
        <taxon>Embryophyta</taxon>
        <taxon>Tracheophyta</taxon>
        <taxon>Spermatophyta</taxon>
        <taxon>Magnoliopsida</taxon>
        <taxon>eudicotyledons</taxon>
        <taxon>Gunneridae</taxon>
        <taxon>Pentapetalae</taxon>
        <taxon>rosids</taxon>
        <taxon>Vitales</taxon>
        <taxon>Vitaceae</taxon>
        <taxon>Viteae</taxon>
        <taxon>Vitis</taxon>
    </lineage>
</organism>
<keyword evidence="4" id="KW-0539">Nucleus</keyword>
<name>A5BSM7_VITVI</name>